<feature type="compositionally biased region" description="Low complexity" evidence="2">
    <location>
        <begin position="396"/>
        <end position="407"/>
    </location>
</feature>
<feature type="region of interest" description="Disordered" evidence="2">
    <location>
        <begin position="153"/>
        <end position="185"/>
    </location>
</feature>
<gene>
    <name evidence="3" type="ORF">TRIUR3_19795</name>
</gene>
<sequence>MSEAAGEAAYGADMPESPLHPQPQPIVGGRGQGGGGERGGTFPSRRLRPQPQPIVGGRLDDAHEGNASYSAPHSSCPTANNGVVHVPAMSASSEPPKQKRGRPRKYTPDGTKPPAIFPAPYPIGVVASPTPVLPPGFTLGLWGVGVVRPQAPLPSPLPPPPFENSKQRAKKKRVWPPRSTTSKKQRELAVAEPDATGFVPQVITIQGGEDVAAKVISYCGNGWAVCILSAEGAVCNVTLKQPASSCGTVIYEVCFIVFAWNLYTGNPFLVGYFDIVSLSGMYLLSKSNGLSTLKGGFSISLVGHDGSLFGGGLAGPLIAASPVQVVFGRFAADEKEEIKQDVASGRFAADEKEEIKQDVASGGFADDEKEEIKQDVASGGFAADEKEEIKQDVASGTPGATTPTAAPNETSSGPGSPSN</sequence>
<keyword evidence="1" id="KW-0238">DNA-binding</keyword>
<comment type="domain">
    <text evidence="1">The PPC domain mediates interactions between AHL proteins.</text>
</comment>
<dbReference type="eggNOG" id="ENOG502QSB3">
    <property type="taxonomic scope" value="Eukaryota"/>
</dbReference>
<feature type="compositionally biased region" description="Polar residues" evidence="2">
    <location>
        <begin position="67"/>
        <end position="81"/>
    </location>
</feature>
<comment type="function">
    <text evidence="1">Transcription factor that specifically binds AT-rich DNA sequences related to the nuclear matrix attachment regions (MARs).</text>
</comment>
<organism evidence="3">
    <name type="scientific">Triticum urartu</name>
    <name type="common">Red wild einkorn</name>
    <name type="synonym">Crithodium urartu</name>
    <dbReference type="NCBI Taxonomy" id="4572"/>
    <lineage>
        <taxon>Eukaryota</taxon>
        <taxon>Viridiplantae</taxon>
        <taxon>Streptophyta</taxon>
        <taxon>Embryophyta</taxon>
        <taxon>Tracheophyta</taxon>
        <taxon>Spermatophyta</taxon>
        <taxon>Magnoliopsida</taxon>
        <taxon>Liliopsida</taxon>
        <taxon>Poales</taxon>
        <taxon>Poaceae</taxon>
        <taxon>BOP clade</taxon>
        <taxon>Pooideae</taxon>
        <taxon>Triticodae</taxon>
        <taxon>Triticeae</taxon>
        <taxon>Triticinae</taxon>
        <taxon>Triticum</taxon>
    </lineage>
</organism>
<reference evidence="3" key="1">
    <citation type="journal article" date="2013" name="Nature">
        <title>Draft genome of the wheat A-genome progenitor Triticum urartu.</title>
        <authorList>
            <person name="Ling H.Q."/>
            <person name="Zhao S."/>
            <person name="Liu D."/>
            <person name="Wang J."/>
            <person name="Sun H."/>
            <person name="Zhang C."/>
            <person name="Fan H."/>
            <person name="Li D."/>
            <person name="Dong L."/>
            <person name="Tao Y."/>
            <person name="Gao C."/>
            <person name="Wu H."/>
            <person name="Li Y."/>
            <person name="Cui Y."/>
            <person name="Guo X."/>
            <person name="Zheng S."/>
            <person name="Wang B."/>
            <person name="Yu K."/>
            <person name="Liang Q."/>
            <person name="Yang W."/>
            <person name="Lou X."/>
            <person name="Chen J."/>
            <person name="Feng M."/>
            <person name="Jian J."/>
            <person name="Zhang X."/>
            <person name="Luo G."/>
            <person name="Jiang Y."/>
            <person name="Liu J."/>
            <person name="Wang Z."/>
            <person name="Sha Y."/>
            <person name="Zhang B."/>
            <person name="Wu H."/>
            <person name="Tang D."/>
            <person name="Shen Q."/>
            <person name="Xue P."/>
            <person name="Zou S."/>
            <person name="Wang X."/>
            <person name="Liu X."/>
            <person name="Wang F."/>
            <person name="Yang Y."/>
            <person name="An X."/>
            <person name="Dong Z."/>
            <person name="Zhang K."/>
            <person name="Zhang X."/>
            <person name="Luo M.C."/>
            <person name="Dvorak J."/>
            <person name="Tong Y."/>
            <person name="Wang J."/>
            <person name="Yang H."/>
            <person name="Li Z."/>
            <person name="Wang D."/>
            <person name="Zhang A."/>
            <person name="Wang J."/>
        </authorList>
    </citation>
    <scope>NUCLEOTIDE SEQUENCE</scope>
</reference>
<keyword evidence="1" id="KW-0804">Transcription</keyword>
<dbReference type="Gene3D" id="3.30.1330.80">
    <property type="entry name" value="Hypothetical protein, similar to alpha- acetolactate decarboxylase, domain 2"/>
    <property type="match status" value="1"/>
</dbReference>
<dbReference type="AlphaFoldDB" id="M7Z1L0"/>
<dbReference type="STRING" id="4572.M7Z1L0"/>
<feature type="compositionally biased region" description="Pro residues" evidence="2">
    <location>
        <begin position="153"/>
        <end position="162"/>
    </location>
</feature>
<dbReference type="PANTHER" id="PTHR31500:SF48">
    <property type="entry name" value="AT-HOOK MOTIF NUCLEAR-LOCALIZED PROTEIN"/>
    <property type="match status" value="1"/>
</dbReference>
<dbReference type="PROSITE" id="PS51742">
    <property type="entry name" value="PPC"/>
    <property type="match status" value="1"/>
</dbReference>
<evidence type="ECO:0000256" key="1">
    <source>
        <dbReference type="RuleBase" id="RU367031"/>
    </source>
</evidence>
<feature type="region of interest" description="Disordered" evidence="2">
    <location>
        <begin position="358"/>
        <end position="419"/>
    </location>
</feature>
<accession>M7Z1L0</accession>
<evidence type="ECO:0000313" key="3">
    <source>
        <dbReference type="EMBL" id="EMS53351.1"/>
    </source>
</evidence>
<feature type="compositionally biased region" description="Gly residues" evidence="2">
    <location>
        <begin position="28"/>
        <end position="39"/>
    </location>
</feature>
<dbReference type="PANTHER" id="PTHR31500">
    <property type="entry name" value="AT-HOOK MOTIF NUCLEAR-LOCALIZED PROTEIN 9"/>
    <property type="match status" value="1"/>
</dbReference>
<keyword evidence="1" id="KW-0805">Transcription regulation</keyword>
<dbReference type="OMA" id="YFDIVCL"/>
<dbReference type="InterPro" id="IPR005175">
    <property type="entry name" value="PPC_dom"/>
</dbReference>
<dbReference type="GO" id="GO:0005634">
    <property type="term" value="C:nucleus"/>
    <property type="evidence" value="ECO:0007669"/>
    <property type="project" value="UniProtKB-SubCell"/>
</dbReference>
<dbReference type="EMBL" id="KD195533">
    <property type="protein sequence ID" value="EMS53351.1"/>
    <property type="molecule type" value="Genomic_DNA"/>
</dbReference>
<comment type="subcellular location">
    <subcellularLocation>
        <location evidence="1">Nucleus</location>
    </subcellularLocation>
</comment>
<dbReference type="CDD" id="cd11378">
    <property type="entry name" value="DUF296"/>
    <property type="match status" value="1"/>
</dbReference>
<name>M7Z1L0_TRIUA</name>
<dbReference type="Pfam" id="PF03479">
    <property type="entry name" value="PCC"/>
    <property type="match status" value="1"/>
</dbReference>
<proteinExistence type="predicted"/>
<dbReference type="InterPro" id="IPR039605">
    <property type="entry name" value="AHL"/>
</dbReference>
<feature type="compositionally biased region" description="Polar residues" evidence="2">
    <location>
        <begin position="408"/>
        <end position="419"/>
    </location>
</feature>
<keyword evidence="1" id="KW-0539">Nucleus</keyword>
<protein>
    <recommendedName>
        <fullName evidence="1">AT-hook motif nuclear-localized protein</fullName>
    </recommendedName>
</protein>
<dbReference type="GO" id="GO:0003680">
    <property type="term" value="F:minor groove of adenine-thymine-rich DNA binding"/>
    <property type="evidence" value="ECO:0007669"/>
    <property type="project" value="UniProtKB-UniRule"/>
</dbReference>
<evidence type="ECO:0000256" key="2">
    <source>
        <dbReference type="SAM" id="MobiDB-lite"/>
    </source>
</evidence>
<feature type="region of interest" description="Disordered" evidence="2">
    <location>
        <begin position="1"/>
        <end position="114"/>
    </location>
</feature>
<dbReference type="SUPFAM" id="SSF117856">
    <property type="entry name" value="AF0104/ALDC/Ptd012-like"/>
    <property type="match status" value="1"/>
</dbReference>